<keyword evidence="2" id="KW-0472">Membrane</keyword>
<feature type="region of interest" description="Disordered" evidence="1">
    <location>
        <begin position="31"/>
        <end position="132"/>
    </location>
</feature>
<dbReference type="RefSeq" id="WP_188591249.1">
    <property type="nucleotide sequence ID" value="NZ_BMFU01000001.1"/>
</dbReference>
<dbReference type="EMBL" id="BMFU01000001">
    <property type="protein sequence ID" value="GGH45139.1"/>
    <property type="molecule type" value="Genomic_DNA"/>
</dbReference>
<evidence type="ECO:0000256" key="2">
    <source>
        <dbReference type="SAM" id="Phobius"/>
    </source>
</evidence>
<proteinExistence type="predicted"/>
<gene>
    <name evidence="3" type="ORF">GCM10008014_06960</name>
</gene>
<comment type="caution">
    <text evidence="3">The sequence shown here is derived from an EMBL/GenBank/DDBJ whole genome shotgun (WGS) entry which is preliminary data.</text>
</comment>
<feature type="compositionally biased region" description="Polar residues" evidence="1">
    <location>
        <begin position="153"/>
        <end position="168"/>
    </location>
</feature>
<protein>
    <submittedName>
        <fullName evidence="3">Uncharacterized protein</fullName>
    </submittedName>
</protein>
<feature type="compositionally biased region" description="Basic and acidic residues" evidence="1">
    <location>
        <begin position="122"/>
        <end position="132"/>
    </location>
</feature>
<keyword evidence="2" id="KW-0812">Transmembrane</keyword>
<feature type="compositionally biased region" description="Basic and acidic residues" evidence="1">
    <location>
        <begin position="106"/>
        <end position="115"/>
    </location>
</feature>
<feature type="compositionally biased region" description="Basic and acidic residues" evidence="1">
    <location>
        <begin position="66"/>
        <end position="94"/>
    </location>
</feature>
<sequence>MSLFEWIFNNLYVVAVAAFVLFSFLGKLGKSANPNQKRPGNGMPTFGGGEDRNRRVDNAPPQQPSRADDRRYEEKYDERYDDERYDDQYDERYDQPYSEPAASSRQGDDFSREQSLDSMRSSVDEQMRKMEEQQRLIQDRLNRITSGGLPAVSGSSVEDTDTSDSGSSRLRAEDIRTGVLWAEVLGAPRAKQPFGTRGKL</sequence>
<evidence type="ECO:0000313" key="3">
    <source>
        <dbReference type="EMBL" id="GGH45139.1"/>
    </source>
</evidence>
<reference evidence="4" key="1">
    <citation type="journal article" date="2019" name="Int. J. Syst. Evol. Microbiol.">
        <title>The Global Catalogue of Microorganisms (GCM) 10K type strain sequencing project: providing services to taxonomists for standard genome sequencing and annotation.</title>
        <authorList>
            <consortium name="The Broad Institute Genomics Platform"/>
            <consortium name="The Broad Institute Genome Sequencing Center for Infectious Disease"/>
            <person name="Wu L."/>
            <person name="Ma J."/>
        </authorList>
    </citation>
    <scope>NUCLEOTIDE SEQUENCE [LARGE SCALE GENOMIC DNA]</scope>
    <source>
        <strain evidence="4">CGMCC 1.12770</strain>
    </source>
</reference>
<feature type="transmembrane region" description="Helical" evidence="2">
    <location>
        <begin position="6"/>
        <end position="28"/>
    </location>
</feature>
<keyword evidence="2" id="KW-1133">Transmembrane helix</keyword>
<dbReference type="Proteomes" id="UP000652153">
    <property type="component" value="Unassembled WGS sequence"/>
</dbReference>
<feature type="region of interest" description="Disordered" evidence="1">
    <location>
        <begin position="145"/>
        <end position="171"/>
    </location>
</feature>
<accession>A0ABQ1Z2Y5</accession>
<keyword evidence="4" id="KW-1185">Reference proteome</keyword>
<evidence type="ECO:0000256" key="1">
    <source>
        <dbReference type="SAM" id="MobiDB-lite"/>
    </source>
</evidence>
<name>A0ABQ1Z2Y5_9BACL</name>
<organism evidence="3 4">
    <name type="scientific">Paenibacillus silvae</name>
    <dbReference type="NCBI Taxonomy" id="1325358"/>
    <lineage>
        <taxon>Bacteria</taxon>
        <taxon>Bacillati</taxon>
        <taxon>Bacillota</taxon>
        <taxon>Bacilli</taxon>
        <taxon>Bacillales</taxon>
        <taxon>Paenibacillaceae</taxon>
        <taxon>Paenibacillus</taxon>
    </lineage>
</organism>
<evidence type="ECO:0000313" key="4">
    <source>
        <dbReference type="Proteomes" id="UP000652153"/>
    </source>
</evidence>